<gene>
    <name evidence="1" type="ORF">MBSD_2001</name>
</gene>
<evidence type="ECO:0000313" key="1">
    <source>
        <dbReference type="EMBL" id="GAN45452.1"/>
    </source>
</evidence>
<dbReference type="EMBL" id="DF952381">
    <property type="protein sequence ID" value="GAN45452.1"/>
    <property type="molecule type" value="Genomic_DNA"/>
</dbReference>
<dbReference type="AlphaFoldDB" id="A0A0U1PBG2"/>
<dbReference type="HOGENOM" id="CLU_2899248_0_0_6"/>
<reference evidence="1" key="1">
    <citation type="submission" date="2015-03" db="EMBL/GenBank/DDBJ databases">
        <title>Draft genome sequence of Mizugakiibacter sediminis skMP5.</title>
        <authorList>
            <person name="Watanabe T."/>
            <person name="Kojima H."/>
            <person name="Fukui M."/>
        </authorList>
    </citation>
    <scope>NUCLEOTIDE SEQUENCE</scope>
    <source>
        <strain evidence="1">SkMP5</strain>
    </source>
</reference>
<proteinExistence type="predicted"/>
<name>A0A0U1PBG2_9GAMM</name>
<sequence>MACACSACPCTESARRFCAVLVGGGPLRDMRELRRVDLTLKGGKVFEPAAIEQALGIAPRAH</sequence>
<protein>
    <submittedName>
        <fullName evidence="1">Uncharacterized protein</fullName>
    </submittedName>
</protein>
<accession>A0A0U1PBG2</accession>
<organism evidence="1">
    <name type="scientific">Mizugakiibacter sediminis</name>
    <dbReference type="NCBI Taxonomy" id="1475481"/>
    <lineage>
        <taxon>Bacteria</taxon>
        <taxon>Pseudomonadati</taxon>
        <taxon>Pseudomonadota</taxon>
        <taxon>Gammaproteobacteria</taxon>
        <taxon>Lysobacterales</taxon>
        <taxon>Rhodanobacteraceae</taxon>
        <taxon>Mizugakiibacter</taxon>
    </lineage>
</organism>